<dbReference type="OrthoDB" id="6904246at2"/>
<keyword evidence="5" id="KW-1185">Reference proteome</keyword>
<dbReference type="Gene3D" id="2.180.10.10">
    <property type="entry name" value="RHS repeat-associated core"/>
    <property type="match status" value="2"/>
</dbReference>
<dbReference type="InterPro" id="IPR050708">
    <property type="entry name" value="T6SS_VgrG/RHS"/>
</dbReference>
<evidence type="ECO:0000259" key="3">
    <source>
        <dbReference type="Pfam" id="PF25023"/>
    </source>
</evidence>
<dbReference type="Pfam" id="PF25023">
    <property type="entry name" value="TEN_YD-shell"/>
    <property type="match status" value="1"/>
</dbReference>
<sequence length="1665" mass="182466">MRIGKDACCSRRFVNSERIVLLALLLILCASNTRASELAVYPAPVTAVELEDPVSPPQEHIDRVEKTKTVVPLDENLFGDSINYYTGTVEFSVTDVSIPGNSNLPVAISRRLDVSTTRSRGAQGRSPHVFEEWDLDIPHLHGVFAASTGWQAGPIANVRCNQSDPNLAKPPQMGSIEADDYWLGNMLYVPGSGDDEIMHLPGSAPNRPTDGQTYRWVTKGLWYFSCLPTTANGVAGDAFLARDPKGNKYWFNQFVEKLYAPVLRGSQTLQQLARRETFILPTRVEDRFGNWVTYSYSAANPRNLTRIEANDGRYLDIVYNTQTGPSSRITSVTDGVRTWTYLYGGSSVGTLTSVVLPDQSSYTYNSSALFDDHVDSTAPTCGGSAPFVYSFEKTLSMTHPSGATGEFRFKFIRNGRTYVPQNCWTADSQSGDRHPLNFVALGLVRKRIVGGLIPSPLEWTWTYPAATYSYDFQCSPSCPISKLITILQPDGSQAELTFGIRYGSNDGLLLSERLTSAGSPLRTTDIDYQIDTAGQNFLATVGTPIRSYGDPSTGKFKPKKSQVISQQGATFSWQVTQSSGVYSFDQFARPLNTLASSSLGYSRSEGKTYQDFPGVWVLSQPGTSTVNGTVVDESTYYSSTGLPFQEFRFGELVRTYSHFTDGLLQSITDGRMKTTSYSQWKRGIPQTVTYADSSSKTAVVDDLGWIASTTNEAGYTTSYNYDSMGRASLIVYPLDSSSTWANTVRNFSRSLGAEFGLPVGTWKQTIETGNSRKHIWYDQLWRPILEREWDNGSPSATQRFVRRDWSSSNHEIFTSYPLNSISVRGDLVLGVSKQFDPIDRIVLESVDTDGELVADATTSYSYGNNFETLVTDPRGFQTRYRYQAFSVPSLDAPSEVFFGENGPLAERVTATLVRDAFGKVTSITRTGNGANATRSMTYDAQQRLCQLTEPESGALVIAYDAAGNLDWSADGRTPAGNCSSARNGVPVQERTIRSYTDRNWLSAVNYPELAGFVSPDTATTYTPDGLVKTAVNANSQWTYDYNSRRQIKSETLVFEGISYGLAWAYDSVGHLGSLTYPAGFVSTFTPNALGQATQNSGLVSGISYHANGAAAGWTYGNGVVRSITQTTRRLQDRIRDVGLGLVLDEDYGYDAGLNLSTVIDGRDVSMNRTMTYDAQDRLKSALGAWGAGNFTYDGADNLKSLVLGGKSYTYAYSSEKLLNVTPSGFPPISYSHDARGNITAKGGITFVWDYANRLVRTNGVSQYLYDAHGHRLMIEKLNPNNQATGDRVFQLYSKNGYLLYEFASLATPPETPLFSNGFENQSTSSNSEVRGLTGADSEAGATSLVPVDSMAQSAGVARYTTYHYVGKQLVARRDAEASGVGLPPNGTAFATFFLHTDTLGSVVAESDGSQNVVRRAHYEPFGMPVSAVASGPSFAGHVLDSNTELVYMRARYFDPDTGRFLSKDLSVPSSFDAEDFNQYCYARNNPYKYVDPDGKFIFLAPLLTLGGTLTAGEAALVWLGLGAIGGTVILESQQQQDQIASSHLTPSYAPLVTRDVEASWVFSKPSDDVDDDTDDSEDEDGDEFDGKQRGRRGNDNNPRHEDGAEPASEKAARDIGDRIKKDLGADAARDFHDAKVGQDRSLAQLKDDARALYEEAGEEVPKWLR</sequence>
<dbReference type="InterPro" id="IPR056823">
    <property type="entry name" value="TEN-like_YD-shell"/>
</dbReference>
<proteinExistence type="predicted"/>
<evidence type="ECO:0000313" key="4">
    <source>
        <dbReference type="EMBL" id="AVP98900.1"/>
    </source>
</evidence>
<name>A0A2P1PVP9_9GAMM</name>
<feature type="region of interest" description="Disordered" evidence="2">
    <location>
        <begin position="1563"/>
        <end position="1621"/>
    </location>
</feature>
<evidence type="ECO:0000313" key="5">
    <source>
        <dbReference type="Proteomes" id="UP000241074"/>
    </source>
</evidence>
<dbReference type="InterPro" id="IPR022385">
    <property type="entry name" value="Rhs_assc_core"/>
</dbReference>
<dbReference type="EMBL" id="CP027860">
    <property type="protein sequence ID" value="AVP98900.1"/>
    <property type="molecule type" value="Genomic_DNA"/>
</dbReference>
<dbReference type="NCBIfam" id="TIGR03696">
    <property type="entry name" value="Rhs_assc_core"/>
    <property type="match status" value="1"/>
</dbReference>
<feature type="compositionally biased region" description="Basic and acidic residues" evidence="2">
    <location>
        <begin position="1584"/>
        <end position="1621"/>
    </location>
</feature>
<dbReference type="Proteomes" id="UP000241074">
    <property type="component" value="Chromosome"/>
</dbReference>
<protein>
    <recommendedName>
        <fullName evidence="3">Teneurin-like YD-shell domain-containing protein</fullName>
    </recommendedName>
</protein>
<feature type="domain" description="Teneurin-like YD-shell" evidence="3">
    <location>
        <begin position="1391"/>
        <end position="1486"/>
    </location>
</feature>
<gene>
    <name evidence="4" type="ORF">C7S18_17705</name>
</gene>
<dbReference type="PANTHER" id="PTHR32305">
    <property type="match status" value="1"/>
</dbReference>
<reference evidence="4 5" key="1">
    <citation type="submission" date="2018-03" db="EMBL/GenBank/DDBJ databases">
        <title>Ahniella affigens gen. nov., sp. nov., a gammaproteobacterium isolated from sandy soil near a stream.</title>
        <authorList>
            <person name="Ko Y."/>
            <person name="Kim J.-H."/>
        </authorList>
    </citation>
    <scope>NUCLEOTIDE SEQUENCE [LARGE SCALE GENOMIC DNA]</scope>
    <source>
        <strain evidence="4 5">D13</strain>
    </source>
</reference>
<accession>A0A2P1PVP9</accession>
<evidence type="ECO:0000256" key="1">
    <source>
        <dbReference type="ARBA" id="ARBA00022737"/>
    </source>
</evidence>
<reference evidence="4 5" key="2">
    <citation type="submission" date="2018-03" db="EMBL/GenBank/DDBJ databases">
        <authorList>
            <person name="Keele B.F."/>
        </authorList>
    </citation>
    <scope>NUCLEOTIDE SEQUENCE [LARGE SCALE GENOMIC DNA]</scope>
    <source>
        <strain evidence="4 5">D13</strain>
    </source>
</reference>
<dbReference type="PANTHER" id="PTHR32305:SF15">
    <property type="entry name" value="PROTEIN RHSA-RELATED"/>
    <property type="match status" value="1"/>
</dbReference>
<dbReference type="KEGG" id="xba:C7S18_17705"/>
<feature type="compositionally biased region" description="Acidic residues" evidence="2">
    <location>
        <begin position="1568"/>
        <end position="1583"/>
    </location>
</feature>
<keyword evidence="1" id="KW-0677">Repeat</keyword>
<evidence type="ECO:0000256" key="2">
    <source>
        <dbReference type="SAM" id="MobiDB-lite"/>
    </source>
</evidence>
<organism evidence="4 5">
    <name type="scientific">Ahniella affigens</name>
    <dbReference type="NCBI Taxonomy" id="2021234"/>
    <lineage>
        <taxon>Bacteria</taxon>
        <taxon>Pseudomonadati</taxon>
        <taxon>Pseudomonadota</taxon>
        <taxon>Gammaproteobacteria</taxon>
        <taxon>Lysobacterales</taxon>
        <taxon>Rhodanobacteraceae</taxon>
        <taxon>Ahniella</taxon>
    </lineage>
</organism>